<evidence type="ECO:0000256" key="1">
    <source>
        <dbReference type="SAM" id="MobiDB-lite"/>
    </source>
</evidence>
<feature type="signal peptide" evidence="2">
    <location>
        <begin position="1"/>
        <end position="25"/>
    </location>
</feature>
<dbReference type="CDD" id="cd13426">
    <property type="entry name" value="Peptidase_G1"/>
    <property type="match status" value="1"/>
</dbReference>
<dbReference type="SUPFAM" id="SSF49899">
    <property type="entry name" value="Concanavalin A-like lectins/glucanases"/>
    <property type="match status" value="1"/>
</dbReference>
<accession>A0ABY6Z2G9</accession>
<proteinExistence type="predicted"/>
<dbReference type="Proteomes" id="UP001164803">
    <property type="component" value="Chromosome"/>
</dbReference>
<protein>
    <submittedName>
        <fullName evidence="3">G1 family endopeptidase</fullName>
    </submittedName>
</protein>
<dbReference type="Pfam" id="PF01828">
    <property type="entry name" value="Peptidase_A4"/>
    <property type="match status" value="1"/>
</dbReference>
<name>A0ABY6Z2G9_9BACL</name>
<keyword evidence="2" id="KW-0732">Signal</keyword>
<dbReference type="Gene3D" id="2.60.120.700">
    <property type="entry name" value="Peptidase G1"/>
    <property type="match status" value="1"/>
</dbReference>
<dbReference type="PANTHER" id="PTHR37536">
    <property type="entry name" value="PUTATIVE (AFU_ORTHOLOGUE AFUA_3G02970)-RELATED"/>
    <property type="match status" value="1"/>
</dbReference>
<dbReference type="RefSeq" id="WP_268044345.1">
    <property type="nucleotide sequence ID" value="NZ_CP104064.1"/>
</dbReference>
<evidence type="ECO:0000256" key="2">
    <source>
        <dbReference type="SAM" id="SignalP"/>
    </source>
</evidence>
<dbReference type="InterPro" id="IPR000250">
    <property type="entry name" value="Peptidase_G1"/>
</dbReference>
<dbReference type="PANTHER" id="PTHR37536:SF1">
    <property type="entry name" value="ASPERGILLOPEPSIN, PUTAITVE (AFU_ORTHOLOGUE AFUA_7G01200)"/>
    <property type="match status" value="1"/>
</dbReference>
<dbReference type="EMBL" id="CP104064">
    <property type="protein sequence ID" value="WAH36940.1"/>
    <property type="molecule type" value="Genomic_DNA"/>
</dbReference>
<dbReference type="InterPro" id="IPR013320">
    <property type="entry name" value="ConA-like_dom_sf"/>
</dbReference>
<gene>
    <name evidence="3" type="ORF">NZD86_22735</name>
</gene>
<feature type="region of interest" description="Disordered" evidence="1">
    <location>
        <begin position="265"/>
        <end position="294"/>
    </location>
</feature>
<evidence type="ECO:0000313" key="4">
    <source>
        <dbReference type="Proteomes" id="UP001164803"/>
    </source>
</evidence>
<organism evidence="3 4">
    <name type="scientific">Alicyclobacillus dauci</name>
    <dbReference type="NCBI Taxonomy" id="1475485"/>
    <lineage>
        <taxon>Bacteria</taxon>
        <taxon>Bacillati</taxon>
        <taxon>Bacillota</taxon>
        <taxon>Bacilli</taxon>
        <taxon>Bacillales</taxon>
        <taxon>Alicyclobacillaceae</taxon>
        <taxon>Alicyclobacillus</taxon>
    </lineage>
</organism>
<dbReference type="InterPro" id="IPR038656">
    <property type="entry name" value="Peptidase_G1_sf"/>
</dbReference>
<feature type="compositionally biased region" description="Polar residues" evidence="1">
    <location>
        <begin position="265"/>
        <end position="274"/>
    </location>
</feature>
<sequence>MRKKVLLSSAMVVMGVSMVPITAFAGTSYSHPDTAITNLPKVSVGSSNHQTNYTHPGVVIRNAPRQPLPPSALGTPNSLGSVHNFGWSASNWSGYAITGGPYNDITGEWTVPTVQKTTKSSYSSTWIGIDGYNNSDLIQTGTEQDYVGGRAQYDAWWEILPAAETVITNMAVYPGDHMSAAIHNNGNGTWKITLNDLTQNETFSTTQSYSGPATSAEWIQEAPEINGRIATLAHYGETTMDPGTVNGANPGLTASDGGYMVQNNATVSVPSNPDSDTDGFNVAYGSAQPTPPQS</sequence>
<keyword evidence="4" id="KW-1185">Reference proteome</keyword>
<feature type="chain" id="PRO_5046643999" evidence="2">
    <location>
        <begin position="26"/>
        <end position="294"/>
    </location>
</feature>
<reference evidence="3" key="1">
    <citation type="submission" date="2022-08" db="EMBL/GenBank/DDBJ databases">
        <title>Alicyclobacillus dauci DSM2870, complete genome.</title>
        <authorList>
            <person name="Wang Q."/>
            <person name="Cai R."/>
            <person name="Wang Z."/>
        </authorList>
    </citation>
    <scope>NUCLEOTIDE SEQUENCE</scope>
    <source>
        <strain evidence="3">DSM 28700</strain>
    </source>
</reference>
<evidence type="ECO:0000313" key="3">
    <source>
        <dbReference type="EMBL" id="WAH36940.1"/>
    </source>
</evidence>